<keyword evidence="4" id="KW-0808">Transferase</keyword>
<keyword evidence="4" id="KW-0418">Kinase</keyword>
<dbReference type="InterPro" id="IPR011009">
    <property type="entry name" value="Kinase-like_dom_sf"/>
</dbReference>
<dbReference type="EMBL" id="ML994632">
    <property type="protein sequence ID" value="KAF2185816.1"/>
    <property type="molecule type" value="Genomic_DNA"/>
</dbReference>
<dbReference type="AlphaFoldDB" id="A0A6A6E7I6"/>
<dbReference type="PANTHER" id="PTHR44167">
    <property type="entry name" value="OVARIAN-SPECIFIC SERINE/THREONINE-PROTEIN KINASE LOK-RELATED"/>
    <property type="match status" value="1"/>
</dbReference>
<organism evidence="4 5">
    <name type="scientific">Zopfia rhizophila CBS 207.26</name>
    <dbReference type="NCBI Taxonomy" id="1314779"/>
    <lineage>
        <taxon>Eukaryota</taxon>
        <taxon>Fungi</taxon>
        <taxon>Dikarya</taxon>
        <taxon>Ascomycota</taxon>
        <taxon>Pezizomycotina</taxon>
        <taxon>Dothideomycetes</taxon>
        <taxon>Dothideomycetes incertae sedis</taxon>
        <taxon>Zopfiaceae</taxon>
        <taxon>Zopfia</taxon>
    </lineage>
</organism>
<dbReference type="SUPFAM" id="SSF56112">
    <property type="entry name" value="Protein kinase-like (PK-like)"/>
    <property type="match status" value="1"/>
</dbReference>
<sequence>MYLIIFFLIVIEIVIGIIGIVIAIIRDIIKMVIKIIAIVIAIVIAVVIAANLTFRGGYSRYVNPFKLTLPVVVVIGANLAFRGGYSRYESEDDESNVSPPFSDTVTPINDLEYLQRALRDHQRQEHELEIRINALLKENGALQSSYQEANKEARQLNTILRDLSDLVTKTDEPADGHKISQAMHSVTMEDAYNANELLLSVQEDWSGRGSHAEFKRGETIPLEKGRVLGYGVNGEVVEATCRGVKVAWKKILHRPRIPIGQMKEIDVLKKLKHRHIVKLVGTYTQQPYLGLLLWPVARCDLALVLELMELDGLYNQSSAQEPGFLEKLTEHDLNIEELRDIVGAQDKRIWSSFGCLTRAIAYLHENNIRHKDIKPSNILLSRDGIWITDFGSARDFTADLTSTSESRERGTLRYCAPEHLLDEIRQMLSHDRTRRPTARALASRISIIDESNDNEQTKQLHGSCCDLRRELKVYKERIEKLEAGQHESQNLRFKINELLGKRL</sequence>
<keyword evidence="5" id="KW-1185">Reference proteome</keyword>
<keyword evidence="2" id="KW-0812">Transmembrane</keyword>
<keyword evidence="1" id="KW-0175">Coiled coil</keyword>
<dbReference type="GO" id="GO:0005524">
    <property type="term" value="F:ATP binding"/>
    <property type="evidence" value="ECO:0007669"/>
    <property type="project" value="InterPro"/>
</dbReference>
<gene>
    <name evidence="4" type="ORF">K469DRAFT_687656</name>
</gene>
<evidence type="ECO:0000256" key="1">
    <source>
        <dbReference type="SAM" id="Coils"/>
    </source>
</evidence>
<dbReference type="CDD" id="cd00180">
    <property type="entry name" value="PKc"/>
    <property type="match status" value="1"/>
</dbReference>
<dbReference type="InterPro" id="IPR000719">
    <property type="entry name" value="Prot_kinase_dom"/>
</dbReference>
<dbReference type="SMART" id="SM00220">
    <property type="entry name" value="S_TKc"/>
    <property type="match status" value="1"/>
</dbReference>
<dbReference type="InterPro" id="IPR008271">
    <property type="entry name" value="Ser/Thr_kinase_AS"/>
</dbReference>
<feature type="transmembrane region" description="Helical" evidence="2">
    <location>
        <begin position="6"/>
        <end position="25"/>
    </location>
</feature>
<dbReference type="GO" id="GO:0004674">
    <property type="term" value="F:protein serine/threonine kinase activity"/>
    <property type="evidence" value="ECO:0007669"/>
    <property type="project" value="TreeGrafter"/>
</dbReference>
<keyword evidence="2" id="KW-0472">Membrane</keyword>
<dbReference type="PROSITE" id="PS00108">
    <property type="entry name" value="PROTEIN_KINASE_ST"/>
    <property type="match status" value="1"/>
</dbReference>
<proteinExistence type="predicted"/>
<evidence type="ECO:0000313" key="5">
    <source>
        <dbReference type="Proteomes" id="UP000800200"/>
    </source>
</evidence>
<dbReference type="PANTHER" id="PTHR44167:SF30">
    <property type="entry name" value="PHOSPHORYLASE KINASE"/>
    <property type="match status" value="1"/>
</dbReference>
<feature type="domain" description="Protein kinase" evidence="3">
    <location>
        <begin position="222"/>
        <end position="503"/>
    </location>
</feature>
<evidence type="ECO:0000259" key="3">
    <source>
        <dbReference type="PROSITE" id="PS50011"/>
    </source>
</evidence>
<dbReference type="Pfam" id="PF00069">
    <property type="entry name" value="Pkinase"/>
    <property type="match status" value="1"/>
</dbReference>
<evidence type="ECO:0000313" key="4">
    <source>
        <dbReference type="EMBL" id="KAF2185816.1"/>
    </source>
</evidence>
<name>A0A6A6E7I6_9PEZI</name>
<feature type="coiled-coil region" evidence="1">
    <location>
        <begin position="111"/>
        <end position="166"/>
    </location>
</feature>
<dbReference type="Gene3D" id="3.30.200.20">
    <property type="entry name" value="Phosphorylase Kinase, domain 1"/>
    <property type="match status" value="1"/>
</dbReference>
<dbReference type="Proteomes" id="UP000800200">
    <property type="component" value="Unassembled WGS sequence"/>
</dbReference>
<dbReference type="Gene3D" id="1.10.510.10">
    <property type="entry name" value="Transferase(Phosphotransferase) domain 1"/>
    <property type="match status" value="1"/>
</dbReference>
<dbReference type="PROSITE" id="PS50011">
    <property type="entry name" value="PROTEIN_KINASE_DOM"/>
    <property type="match status" value="1"/>
</dbReference>
<dbReference type="GO" id="GO:0044773">
    <property type="term" value="P:mitotic DNA damage checkpoint signaling"/>
    <property type="evidence" value="ECO:0007669"/>
    <property type="project" value="TreeGrafter"/>
</dbReference>
<feature type="transmembrane region" description="Helical" evidence="2">
    <location>
        <begin position="32"/>
        <end position="52"/>
    </location>
</feature>
<dbReference type="GO" id="GO:0005634">
    <property type="term" value="C:nucleus"/>
    <property type="evidence" value="ECO:0007669"/>
    <property type="project" value="TreeGrafter"/>
</dbReference>
<reference evidence="4" key="1">
    <citation type="journal article" date="2020" name="Stud. Mycol.">
        <title>101 Dothideomycetes genomes: a test case for predicting lifestyles and emergence of pathogens.</title>
        <authorList>
            <person name="Haridas S."/>
            <person name="Albert R."/>
            <person name="Binder M."/>
            <person name="Bloem J."/>
            <person name="Labutti K."/>
            <person name="Salamov A."/>
            <person name="Andreopoulos B."/>
            <person name="Baker S."/>
            <person name="Barry K."/>
            <person name="Bills G."/>
            <person name="Bluhm B."/>
            <person name="Cannon C."/>
            <person name="Castanera R."/>
            <person name="Culley D."/>
            <person name="Daum C."/>
            <person name="Ezra D."/>
            <person name="Gonzalez J."/>
            <person name="Henrissat B."/>
            <person name="Kuo A."/>
            <person name="Liang C."/>
            <person name="Lipzen A."/>
            <person name="Lutzoni F."/>
            <person name="Magnuson J."/>
            <person name="Mondo S."/>
            <person name="Nolan M."/>
            <person name="Ohm R."/>
            <person name="Pangilinan J."/>
            <person name="Park H.-J."/>
            <person name="Ramirez L."/>
            <person name="Alfaro M."/>
            <person name="Sun H."/>
            <person name="Tritt A."/>
            <person name="Yoshinaga Y."/>
            <person name="Zwiers L.-H."/>
            <person name="Turgeon B."/>
            <person name="Goodwin S."/>
            <person name="Spatafora J."/>
            <person name="Crous P."/>
            <person name="Grigoriev I."/>
        </authorList>
    </citation>
    <scope>NUCLEOTIDE SEQUENCE</scope>
    <source>
        <strain evidence="4">CBS 207.26</strain>
    </source>
</reference>
<keyword evidence="2" id="KW-1133">Transmembrane helix</keyword>
<accession>A0A6A6E7I6</accession>
<protein>
    <submittedName>
        <fullName evidence="4">Kinase-like protein</fullName>
    </submittedName>
</protein>
<dbReference type="OrthoDB" id="4062651at2759"/>
<evidence type="ECO:0000256" key="2">
    <source>
        <dbReference type="SAM" id="Phobius"/>
    </source>
</evidence>